<dbReference type="AlphaFoldDB" id="A0A1Q5SH58"/>
<evidence type="ECO:0000313" key="2">
    <source>
        <dbReference type="EMBL" id="OKO87332.1"/>
    </source>
</evidence>
<evidence type="ECO:0000256" key="1">
    <source>
        <dbReference type="SAM" id="MobiDB-lite"/>
    </source>
</evidence>
<feature type="compositionally biased region" description="Polar residues" evidence="1">
    <location>
        <begin position="62"/>
        <end position="78"/>
    </location>
</feature>
<proteinExistence type="predicted"/>
<sequence length="158" mass="16637">MTARIQALSEAEPATGAQTSPEPADSSPTGEPSASQPTETTAASDAPSGQAIAANDAAVPASSGQTATEASSPASSQPVDEDQEELDEKLARQPIFDVERDAVGYEVFYRSGKRNFYDGLNGDHATLEVLINSFMNIGIEKLTNGKPCFVNFTEKLPE</sequence>
<dbReference type="EMBL" id="CP133076">
    <property type="protein sequence ID" value="WMJ17293.1"/>
    <property type="molecule type" value="Genomic_DNA"/>
</dbReference>
<reference evidence="4" key="2">
    <citation type="submission" date="2017-01" db="EMBL/GenBank/DDBJ databases">
        <title>Genome sequencing and annotation of Geobacillus sp. 1017, a Hydrocarbon-Oxidizing Thermophilic Bacterium Isolated from a Heavy Oil Reservoir (China).</title>
        <authorList>
            <person name="Kadnikov V.V."/>
            <person name="Mardanov A.V."/>
            <person name="Poltaraus A.B."/>
            <person name="Sokolova D.S."/>
            <person name="Semenova E.M."/>
            <person name="Ravin N.V."/>
            <person name="Tourova T.P."/>
            <person name="Nazina T.N."/>
        </authorList>
    </citation>
    <scope>NUCLEOTIDE SEQUENCE [LARGE SCALE GENOMIC DNA]</scope>
    <source>
        <strain evidence="4">1017</strain>
    </source>
</reference>
<reference evidence="2 4" key="1">
    <citation type="submission" date="2016-11" db="EMBL/GenBank/DDBJ databases">
        <authorList>
            <person name="Kadnikov V."/>
            <person name="Nazina T."/>
        </authorList>
    </citation>
    <scope>NUCLEOTIDE SEQUENCE [LARGE SCALE GENOMIC DNA]</scope>
    <source>
        <strain evidence="2 4">1017</strain>
    </source>
</reference>
<organism evidence="2 4">
    <name type="scientific">Geobacillus proteiniphilus</name>
    <dbReference type="NCBI Taxonomy" id="860353"/>
    <lineage>
        <taxon>Bacteria</taxon>
        <taxon>Bacillati</taxon>
        <taxon>Bacillota</taxon>
        <taxon>Bacilli</taxon>
        <taxon>Bacillales</taxon>
        <taxon>Anoxybacillaceae</taxon>
        <taxon>Geobacillus</taxon>
    </lineage>
</organism>
<reference evidence="2" key="3">
    <citation type="journal article" date="2019" name="Int. J. Syst. Evol. Microbiol.">
        <title>Geobacillus proteiniphilus sp. nov., a thermophilic bacterium isolated from a high-temperature heavy oil reservoir in China.</title>
        <authorList>
            <person name="Semenova E.M."/>
            <person name="Sokolova D.S."/>
            <person name="Grouzdev D.S."/>
            <person name="Poltaraus A.B."/>
            <person name="Vinokurova N.G."/>
            <person name="Tourova T.P."/>
            <person name="Nazina T.N."/>
        </authorList>
    </citation>
    <scope>NUCLEOTIDE SEQUENCE</scope>
    <source>
        <strain evidence="2">1017</strain>
    </source>
</reference>
<evidence type="ECO:0000313" key="4">
    <source>
        <dbReference type="Proteomes" id="UP000186030"/>
    </source>
</evidence>
<keyword evidence="5" id="KW-1185">Reference proteome</keyword>
<accession>A0A1Q5SH58</accession>
<evidence type="ECO:0000313" key="3">
    <source>
        <dbReference type="EMBL" id="WMJ17293.1"/>
    </source>
</evidence>
<reference evidence="3 5" key="4">
    <citation type="submission" date="2023-08" db="EMBL/GenBank/DDBJ databases">
        <title>Genome sequencing of the thermostable Gram positive bacteria Geobacillus proteiniphilus strain T-6.</title>
        <authorList>
            <person name="Shulami S."/>
            <person name="Shoham Y."/>
        </authorList>
    </citation>
    <scope>NUCLEOTIDE SEQUENCE [LARGE SCALE GENOMIC DNA]</scope>
    <source>
        <strain evidence="3 5">T-6</strain>
    </source>
</reference>
<protein>
    <submittedName>
        <fullName evidence="2">Uncharacterized protein</fullName>
    </submittedName>
</protein>
<evidence type="ECO:0000313" key="5">
    <source>
        <dbReference type="Proteomes" id="UP001223761"/>
    </source>
</evidence>
<feature type="compositionally biased region" description="Polar residues" evidence="1">
    <location>
        <begin position="16"/>
        <end position="43"/>
    </location>
</feature>
<dbReference type="Proteomes" id="UP001223761">
    <property type="component" value="Chromosome"/>
</dbReference>
<name>A0A1Q5SH58_9BACL</name>
<gene>
    <name evidence="2" type="ORF">BRO54_3865</name>
    <name evidence="3" type="ORF">RA955_04070</name>
</gene>
<dbReference type="RefSeq" id="WP_239691302.1">
    <property type="nucleotide sequence ID" value="NZ_CP133076.1"/>
</dbReference>
<dbReference type="Proteomes" id="UP000186030">
    <property type="component" value="Unassembled WGS sequence"/>
</dbReference>
<feature type="region of interest" description="Disordered" evidence="1">
    <location>
        <begin position="1"/>
        <end position="93"/>
    </location>
</feature>
<dbReference type="EMBL" id="MQMG01000114">
    <property type="protein sequence ID" value="OKO87332.1"/>
    <property type="molecule type" value="Genomic_DNA"/>
</dbReference>